<proteinExistence type="predicted"/>
<organism evidence="2 3">
    <name type="scientific">Striga hermonthica</name>
    <name type="common">Purple witchweed</name>
    <name type="synonym">Buchnera hermonthica</name>
    <dbReference type="NCBI Taxonomy" id="68872"/>
    <lineage>
        <taxon>Eukaryota</taxon>
        <taxon>Viridiplantae</taxon>
        <taxon>Streptophyta</taxon>
        <taxon>Embryophyta</taxon>
        <taxon>Tracheophyta</taxon>
        <taxon>Spermatophyta</taxon>
        <taxon>Magnoliopsida</taxon>
        <taxon>eudicotyledons</taxon>
        <taxon>Gunneridae</taxon>
        <taxon>Pentapetalae</taxon>
        <taxon>asterids</taxon>
        <taxon>lamiids</taxon>
        <taxon>Lamiales</taxon>
        <taxon>Orobanchaceae</taxon>
        <taxon>Buchnereae</taxon>
        <taxon>Striga</taxon>
    </lineage>
</organism>
<dbReference type="OrthoDB" id="1708353at2759"/>
<keyword evidence="3" id="KW-1185">Reference proteome</keyword>
<dbReference type="Proteomes" id="UP001153555">
    <property type="component" value="Unassembled WGS sequence"/>
</dbReference>
<protein>
    <recommendedName>
        <fullName evidence="1">Retrotransposon gag domain-containing protein</fullName>
    </recommendedName>
</protein>
<dbReference type="Pfam" id="PF03732">
    <property type="entry name" value="Retrotrans_gag"/>
    <property type="match status" value="1"/>
</dbReference>
<dbReference type="EMBL" id="CACSLK010027752">
    <property type="protein sequence ID" value="CAA0828721.1"/>
    <property type="molecule type" value="Genomic_DNA"/>
</dbReference>
<evidence type="ECO:0000313" key="3">
    <source>
        <dbReference type="Proteomes" id="UP001153555"/>
    </source>
</evidence>
<comment type="caution">
    <text evidence="2">The sequence shown here is derived from an EMBL/GenBank/DDBJ whole genome shotgun (WGS) entry which is preliminary data.</text>
</comment>
<sequence>MTEWYQSPDCRSCRLFMYTTQSAWSITVPKNANGFPRGAENQGPYQARPVEIVGERFLKLNPLVFEDAADPVEAEDWLRTVDNMFQYSRVSEEEKVMCASFILHGSAGHWWDTIKCIEDVTTMTSDRFKELFRSKYFTAPIRAMKMNEFIQLRQGGMTVADYIRKFERLSRFAEHMASTDALKTERFLKGNHNFIETFAWLGYIDLLTHK</sequence>
<evidence type="ECO:0000259" key="1">
    <source>
        <dbReference type="Pfam" id="PF03732"/>
    </source>
</evidence>
<dbReference type="AlphaFoldDB" id="A0A9N7NF15"/>
<dbReference type="InterPro" id="IPR005162">
    <property type="entry name" value="Retrotrans_gag_dom"/>
</dbReference>
<gene>
    <name evidence="2" type="ORF">SHERM_24416</name>
</gene>
<evidence type="ECO:0000313" key="2">
    <source>
        <dbReference type="EMBL" id="CAA0828721.1"/>
    </source>
</evidence>
<reference evidence="2" key="1">
    <citation type="submission" date="2019-12" db="EMBL/GenBank/DDBJ databases">
        <authorList>
            <person name="Scholes J."/>
        </authorList>
    </citation>
    <scope>NUCLEOTIDE SEQUENCE</scope>
</reference>
<name>A0A9N7NF15_STRHE</name>
<accession>A0A9N7NF15</accession>
<feature type="domain" description="Retrotransposon gag" evidence="1">
    <location>
        <begin position="99"/>
        <end position="190"/>
    </location>
</feature>